<dbReference type="PANTHER" id="PTHR43433">
    <property type="entry name" value="HYDROLASE, ALPHA/BETA FOLD FAMILY PROTEIN"/>
    <property type="match status" value="1"/>
</dbReference>
<dbReference type="RefSeq" id="WP_189004967.1">
    <property type="nucleotide sequence ID" value="NZ_BMPP01000003.1"/>
</dbReference>
<dbReference type="PRINTS" id="PR00111">
    <property type="entry name" value="ABHYDROLASE"/>
</dbReference>
<protein>
    <submittedName>
        <fullName evidence="2">3-oxoadipate enol-lactonase</fullName>
    </submittedName>
</protein>
<dbReference type="InterPro" id="IPR050471">
    <property type="entry name" value="AB_hydrolase"/>
</dbReference>
<feature type="domain" description="AB hydrolase-1" evidence="1">
    <location>
        <begin position="30"/>
        <end position="258"/>
    </location>
</feature>
<dbReference type="EMBL" id="BMPP01000003">
    <property type="protein sequence ID" value="GGK17563.1"/>
    <property type="molecule type" value="Genomic_DNA"/>
</dbReference>
<evidence type="ECO:0000313" key="3">
    <source>
        <dbReference type="Proteomes" id="UP000647587"/>
    </source>
</evidence>
<evidence type="ECO:0000313" key="2">
    <source>
        <dbReference type="EMBL" id="GGK17563.1"/>
    </source>
</evidence>
<dbReference type="Proteomes" id="UP000647587">
    <property type="component" value="Unassembled WGS sequence"/>
</dbReference>
<dbReference type="InterPro" id="IPR029058">
    <property type="entry name" value="AB_hydrolase_fold"/>
</dbReference>
<dbReference type="Gene3D" id="3.40.50.1820">
    <property type="entry name" value="alpha/beta hydrolase"/>
    <property type="match status" value="1"/>
</dbReference>
<dbReference type="PANTHER" id="PTHR43433:SF5">
    <property type="entry name" value="AB HYDROLASE-1 DOMAIN-CONTAINING PROTEIN"/>
    <property type="match status" value="1"/>
</dbReference>
<gene>
    <name evidence="2" type="primary">pcaD</name>
    <name evidence="2" type="ORF">GCM10008955_08850</name>
</gene>
<dbReference type="SUPFAM" id="SSF53474">
    <property type="entry name" value="alpha/beta-Hydrolases"/>
    <property type="match status" value="1"/>
</dbReference>
<name>A0ABQ2ENQ4_9DEIO</name>
<proteinExistence type="predicted"/>
<sequence>MPAFAPAQTVKVQGRTIAYSEETPADPQGTVLFLPGLGGTRLTWRSQLPVFGRRYRALSLDHRDTGGSDPAPDDYTTADQADDAAALLRALDAAPAHVVGLSMGGFVALNLAVRHPELLRSLTLVATSAGGQTHVKPNPAGREALRPDFSLSAGERALHSTRLITAPGWMDANPRLHAGIAAGADEHPFAPEVYARQFRSTSTHDVTGDLSRLDLPTLVIHGDADPLVRYENGEHLARSIPGAQFITYAGTGHLPPLEQYEQFNRDVLTFVDAH</sequence>
<dbReference type="Pfam" id="PF00561">
    <property type="entry name" value="Abhydrolase_1"/>
    <property type="match status" value="1"/>
</dbReference>
<evidence type="ECO:0000259" key="1">
    <source>
        <dbReference type="Pfam" id="PF00561"/>
    </source>
</evidence>
<dbReference type="InterPro" id="IPR000073">
    <property type="entry name" value="AB_hydrolase_1"/>
</dbReference>
<accession>A0ABQ2ENQ4</accession>
<keyword evidence="3" id="KW-1185">Reference proteome</keyword>
<organism evidence="2 3">
    <name type="scientific">Deinococcus malanensis</name>
    <dbReference type="NCBI Taxonomy" id="1706855"/>
    <lineage>
        <taxon>Bacteria</taxon>
        <taxon>Thermotogati</taxon>
        <taxon>Deinococcota</taxon>
        <taxon>Deinococci</taxon>
        <taxon>Deinococcales</taxon>
        <taxon>Deinococcaceae</taxon>
        <taxon>Deinococcus</taxon>
    </lineage>
</organism>
<comment type="caution">
    <text evidence="2">The sequence shown here is derived from an EMBL/GenBank/DDBJ whole genome shotgun (WGS) entry which is preliminary data.</text>
</comment>
<reference evidence="3" key="1">
    <citation type="journal article" date="2019" name="Int. J. Syst. Evol. Microbiol.">
        <title>The Global Catalogue of Microorganisms (GCM) 10K type strain sequencing project: providing services to taxonomists for standard genome sequencing and annotation.</title>
        <authorList>
            <consortium name="The Broad Institute Genomics Platform"/>
            <consortium name="The Broad Institute Genome Sequencing Center for Infectious Disease"/>
            <person name="Wu L."/>
            <person name="Ma J."/>
        </authorList>
    </citation>
    <scope>NUCLEOTIDE SEQUENCE [LARGE SCALE GENOMIC DNA]</scope>
    <source>
        <strain evidence="3">JCM 30331</strain>
    </source>
</reference>